<reference evidence="7" key="1">
    <citation type="journal article" date="2019" name="Int. J. Syst. Evol. Microbiol.">
        <title>The Global Catalogue of Microorganisms (GCM) 10K type strain sequencing project: providing services to taxonomists for standard genome sequencing and annotation.</title>
        <authorList>
            <consortium name="The Broad Institute Genomics Platform"/>
            <consortium name="The Broad Institute Genome Sequencing Center for Infectious Disease"/>
            <person name="Wu L."/>
            <person name="Ma J."/>
        </authorList>
    </citation>
    <scope>NUCLEOTIDE SEQUENCE [LARGE SCALE GENOMIC DNA]</scope>
    <source>
        <strain evidence="7">NBRC 102122</strain>
    </source>
</reference>
<evidence type="ECO:0000256" key="2">
    <source>
        <dbReference type="ARBA" id="ARBA00006206"/>
    </source>
</evidence>
<evidence type="ECO:0000313" key="7">
    <source>
        <dbReference type="Proteomes" id="UP001156702"/>
    </source>
</evidence>
<dbReference type="Pfam" id="PF01263">
    <property type="entry name" value="Aldose_epim"/>
    <property type="match status" value="1"/>
</dbReference>
<dbReference type="InterPro" id="IPR011013">
    <property type="entry name" value="Gal_mutarotase_sf_dom"/>
</dbReference>
<dbReference type="NCBIfam" id="NF008277">
    <property type="entry name" value="PRK11055.1"/>
    <property type="match status" value="1"/>
</dbReference>
<gene>
    <name evidence="6" type="ORF">GCM10007923_29270</name>
</gene>
<dbReference type="RefSeq" id="WP_244768042.1">
    <property type="nucleotide sequence ID" value="NZ_BSOP01000020.1"/>
</dbReference>
<evidence type="ECO:0000256" key="1">
    <source>
        <dbReference type="ARBA" id="ARBA00005028"/>
    </source>
</evidence>
<organism evidence="6 7">
    <name type="scientific">Shinella yambaruensis</name>
    <dbReference type="NCBI Taxonomy" id="415996"/>
    <lineage>
        <taxon>Bacteria</taxon>
        <taxon>Pseudomonadati</taxon>
        <taxon>Pseudomonadota</taxon>
        <taxon>Alphaproteobacteria</taxon>
        <taxon>Hyphomicrobiales</taxon>
        <taxon>Rhizobiaceae</taxon>
        <taxon>Shinella</taxon>
    </lineage>
</organism>
<dbReference type="InterPro" id="IPR008183">
    <property type="entry name" value="Aldose_1/G6P_1-epimerase"/>
</dbReference>
<proteinExistence type="inferred from homology"/>
<protein>
    <recommendedName>
        <fullName evidence="5">Aldose 1-epimerase</fullName>
        <ecNumber evidence="5">5.1.3.3</ecNumber>
    </recommendedName>
</protein>
<dbReference type="InterPro" id="IPR015443">
    <property type="entry name" value="Aldose_1-epimerase"/>
</dbReference>
<dbReference type="InterPro" id="IPR014718">
    <property type="entry name" value="GH-type_carb-bd"/>
</dbReference>
<comment type="caution">
    <text evidence="6">The sequence shown here is derived from an EMBL/GenBank/DDBJ whole genome shotgun (WGS) entry which is preliminary data.</text>
</comment>
<dbReference type="EC" id="5.1.3.3" evidence="5"/>
<keyword evidence="7" id="KW-1185">Reference proteome</keyword>
<dbReference type="Proteomes" id="UP001156702">
    <property type="component" value="Unassembled WGS sequence"/>
</dbReference>
<accession>A0ABQ5ZJ02</accession>
<evidence type="ECO:0000256" key="5">
    <source>
        <dbReference type="PIRNR" id="PIRNR005096"/>
    </source>
</evidence>
<dbReference type="PIRSF" id="PIRSF005096">
    <property type="entry name" value="GALM"/>
    <property type="match status" value="1"/>
</dbReference>
<sequence length="362" mass="39647">MNTTARKQEADAAEVFGTYEGQEILAVTIANGNGLRAKLITFGARLTELYVPDRNGDLADVVLGFDTIEEYAATDTYFGATCGRYGNRIEGGRFVLDGVEHHLNVNEGANHLHGGVQGFDRKVWDIETVTADSVVFRTTSEDGEMGFPGKSNLRATYTLAADNTLRIVMEADTTKPTLMNMVHHSYFNLAGQGSGDVLRHDVRISSRFYTPVDDELLATGEILSVRGTPFDFTEFKAIGADIDRLPSVGATIFEAGGGYDHNWCLDGGPGLRKCIDVHEPVSGRRMTMHTTEPGVQFYTAGYLSDKVMGKKGKRLCKYGGFTLETQKYPGSPNFSHFPSCRLDPGETYRHEMVFSFGTDAAS</sequence>
<keyword evidence="4 5" id="KW-0119">Carbohydrate metabolism</keyword>
<comment type="pathway">
    <text evidence="1 5">Carbohydrate metabolism; hexose metabolism.</text>
</comment>
<name>A0ABQ5ZJ02_9HYPH</name>
<evidence type="ECO:0000313" key="6">
    <source>
        <dbReference type="EMBL" id="GLR51717.1"/>
    </source>
</evidence>
<comment type="similarity">
    <text evidence="2 5">Belongs to the aldose epimerase family.</text>
</comment>
<evidence type="ECO:0000256" key="4">
    <source>
        <dbReference type="ARBA" id="ARBA00023277"/>
    </source>
</evidence>
<comment type="catalytic activity">
    <reaction evidence="5">
        <text>alpha-D-glucose = beta-D-glucose</text>
        <dbReference type="Rhea" id="RHEA:10264"/>
        <dbReference type="ChEBI" id="CHEBI:15903"/>
        <dbReference type="ChEBI" id="CHEBI:17925"/>
        <dbReference type="EC" id="5.1.3.3"/>
    </reaction>
</comment>
<dbReference type="InterPro" id="IPR047215">
    <property type="entry name" value="Galactose_mutarotase-like"/>
</dbReference>
<dbReference type="PANTHER" id="PTHR10091:SF0">
    <property type="entry name" value="GALACTOSE MUTAROTASE"/>
    <property type="match status" value="1"/>
</dbReference>
<dbReference type="SUPFAM" id="SSF74650">
    <property type="entry name" value="Galactose mutarotase-like"/>
    <property type="match status" value="1"/>
</dbReference>
<dbReference type="EMBL" id="BSOP01000020">
    <property type="protein sequence ID" value="GLR51717.1"/>
    <property type="molecule type" value="Genomic_DNA"/>
</dbReference>
<keyword evidence="3 5" id="KW-0413">Isomerase</keyword>
<dbReference type="Gene3D" id="2.70.98.10">
    <property type="match status" value="1"/>
</dbReference>
<dbReference type="CDD" id="cd09019">
    <property type="entry name" value="galactose_mutarotase_like"/>
    <property type="match status" value="1"/>
</dbReference>
<evidence type="ECO:0000256" key="3">
    <source>
        <dbReference type="ARBA" id="ARBA00023235"/>
    </source>
</evidence>
<dbReference type="PANTHER" id="PTHR10091">
    <property type="entry name" value="ALDOSE-1-EPIMERASE"/>
    <property type="match status" value="1"/>
</dbReference>